<proteinExistence type="predicted"/>
<gene>
    <name evidence="2" type="ORF">Plil01_000454000</name>
</gene>
<feature type="region of interest" description="Disordered" evidence="1">
    <location>
        <begin position="1"/>
        <end position="41"/>
    </location>
</feature>
<dbReference type="EMBL" id="BSXW01000182">
    <property type="protein sequence ID" value="GMF14135.1"/>
    <property type="molecule type" value="Genomic_DNA"/>
</dbReference>
<dbReference type="AlphaFoldDB" id="A0A9W6TH64"/>
<comment type="caution">
    <text evidence="2">The sequence shown here is derived from an EMBL/GenBank/DDBJ whole genome shotgun (WGS) entry which is preliminary data.</text>
</comment>
<protein>
    <submittedName>
        <fullName evidence="2">Unnamed protein product</fullName>
    </submittedName>
</protein>
<evidence type="ECO:0000256" key="1">
    <source>
        <dbReference type="SAM" id="MobiDB-lite"/>
    </source>
</evidence>
<feature type="region of interest" description="Disordered" evidence="1">
    <location>
        <begin position="170"/>
        <end position="193"/>
    </location>
</feature>
<organism evidence="2 3">
    <name type="scientific">Phytophthora lilii</name>
    <dbReference type="NCBI Taxonomy" id="2077276"/>
    <lineage>
        <taxon>Eukaryota</taxon>
        <taxon>Sar</taxon>
        <taxon>Stramenopiles</taxon>
        <taxon>Oomycota</taxon>
        <taxon>Peronosporomycetes</taxon>
        <taxon>Peronosporales</taxon>
        <taxon>Peronosporaceae</taxon>
        <taxon>Phytophthora</taxon>
    </lineage>
</organism>
<feature type="region of interest" description="Disordered" evidence="1">
    <location>
        <begin position="54"/>
        <end position="79"/>
    </location>
</feature>
<evidence type="ECO:0000313" key="3">
    <source>
        <dbReference type="Proteomes" id="UP001165083"/>
    </source>
</evidence>
<reference evidence="2" key="1">
    <citation type="submission" date="2023-04" db="EMBL/GenBank/DDBJ databases">
        <title>Phytophthora lilii NBRC 32176.</title>
        <authorList>
            <person name="Ichikawa N."/>
            <person name="Sato H."/>
            <person name="Tonouchi N."/>
        </authorList>
    </citation>
    <scope>NUCLEOTIDE SEQUENCE</scope>
    <source>
        <strain evidence="2">NBRC 32176</strain>
    </source>
</reference>
<accession>A0A9W6TH64</accession>
<name>A0A9W6TH64_9STRA</name>
<keyword evidence="3" id="KW-1185">Reference proteome</keyword>
<dbReference type="OrthoDB" id="10503182at2759"/>
<sequence length="265" mass="29852">MDREEIAAATAVGEEEPAGRHGSAGLFLFKKDGEAGEETPEDLAALQAERAANQKLADALADEEQRRRVEEDRDREDEDAVVRQINVELSITAEEEERERRMHEHEIAKVQDEMVRRRSQVAAIEAAEKERQRRISEVEEVQVLVRDLKERAFSQELAVQAMEKERVRRLSLPEHRKRAPSGTGEESDPHAGLERFYSCKTVDVEDEEAEAGADQEMVEDGLSEIPVVHASASKVLVDENSEWRCFIASESAQEEKNQLHGTLAG</sequence>
<feature type="compositionally biased region" description="Basic and acidic residues" evidence="1">
    <location>
        <begin position="63"/>
        <end position="72"/>
    </location>
</feature>
<dbReference type="Proteomes" id="UP001165083">
    <property type="component" value="Unassembled WGS sequence"/>
</dbReference>
<evidence type="ECO:0000313" key="2">
    <source>
        <dbReference type="EMBL" id="GMF14135.1"/>
    </source>
</evidence>